<dbReference type="InterPro" id="IPR013083">
    <property type="entry name" value="Znf_RING/FYVE/PHD"/>
</dbReference>
<dbReference type="CDD" id="cd00022">
    <property type="entry name" value="BIR"/>
    <property type="match status" value="2"/>
</dbReference>
<evidence type="ECO:0000256" key="5">
    <source>
        <dbReference type="SAM" id="MobiDB-lite"/>
    </source>
</evidence>
<evidence type="ECO:0000256" key="1">
    <source>
        <dbReference type="ARBA" id="ARBA00006672"/>
    </source>
</evidence>
<dbReference type="Proteomes" id="UP001164746">
    <property type="component" value="Chromosome 6"/>
</dbReference>
<keyword evidence="6" id="KW-0472">Membrane</keyword>
<gene>
    <name evidence="8" type="ORF">MAR_016811</name>
</gene>
<dbReference type="PANTHER" id="PTHR10044:SF139">
    <property type="entry name" value="DEATH-ASSOCIATED INHIBITOR OF APOPTOSIS 2"/>
    <property type="match status" value="1"/>
</dbReference>
<feature type="transmembrane region" description="Helical" evidence="6">
    <location>
        <begin position="31"/>
        <end position="53"/>
    </location>
</feature>
<dbReference type="InterPro" id="IPR001370">
    <property type="entry name" value="BIR_rpt"/>
</dbReference>
<dbReference type="SUPFAM" id="SSF57924">
    <property type="entry name" value="Inhibitor of apoptosis (IAP) repeat"/>
    <property type="match status" value="2"/>
</dbReference>
<feature type="compositionally biased region" description="Basic and acidic residues" evidence="5">
    <location>
        <begin position="192"/>
        <end position="206"/>
    </location>
</feature>
<reference evidence="8" key="1">
    <citation type="submission" date="2022-11" db="EMBL/GenBank/DDBJ databases">
        <title>Centuries of genome instability and evolution in soft-shell clam transmissible cancer (bioRxiv).</title>
        <authorList>
            <person name="Hart S.F.M."/>
            <person name="Yonemitsu M.A."/>
            <person name="Giersch R.M."/>
            <person name="Beal B.F."/>
            <person name="Arriagada G."/>
            <person name="Davis B.W."/>
            <person name="Ostrander E.A."/>
            <person name="Goff S.P."/>
            <person name="Metzger M.J."/>
        </authorList>
    </citation>
    <scope>NUCLEOTIDE SEQUENCE</scope>
    <source>
        <strain evidence="8">MELC-2E11</strain>
        <tissue evidence="8">Siphon/mantle</tissue>
    </source>
</reference>
<feature type="domain" description="RING-type" evidence="7">
    <location>
        <begin position="660"/>
        <end position="695"/>
    </location>
</feature>
<sequence>KEAKTSLSEASFCNTNALLKSGLIRRTNGHCVPFAIFSVLIIATASINGLLLLQAGIEPNPGPEQHDGRAASGIANEARESLDALNKQHKDTLVDTTRRWMILVIGNAMYPSLMSKQVWNSIRVKEFVSRKEMKHTPCYVMCGDVHNVKLKALDKSGLLQWMKLTDMDILKDHKRTLKSRDEIVSLKQTRTAKSDKVTTPREHGETPFHNCTGRNIETASPFRNQSFRNGLFDNQSQDQNSVHSQPSDDGGPSRLAVTSSSRDIPMQLEHPQQENYSFDNLPSLTHRNRALDTTFSAMPYSSHQSSSDISYRMDSPSFSNSASVNTLTTNTLGHNFGRAESTFEFSRTNDVRFGNPNSQPVEEFQSTIRNKPQLPRPRYPDYVEKDARLRSFSTWSMRQPDSSTLAKTGFFFTGKYDLVRCFQCGIGLKDFSSTDDPLKEHVQHSEKCAYLLQYFGGREQLLQYKENIRDLEPEQIRQRQFEEFRNAQGIDDHVRCFACDGGLRRWDPEDDPWIEHCRWFPACPFARQQKGDEYIALVQASIDQDIETFLPETQPSNSASALTGAMANLSVDDSLVQRVIDANIDVITNAMGYPYDDFKESVVELRQQGNTNPSTEDIVTAIEIINERKEIASHQPSPLNGNTKESVFKENERLKSLLTCFQCQENQVNALFLPCTHHKLCMGCAEEYTSCPVCQRPIQQKIRTFMG</sequence>
<feature type="non-terminal residue" evidence="8">
    <location>
        <position position="1"/>
    </location>
</feature>
<dbReference type="Pfam" id="PF13920">
    <property type="entry name" value="zf-C3HC4_3"/>
    <property type="match status" value="1"/>
</dbReference>
<dbReference type="PROSITE" id="PS50089">
    <property type="entry name" value="ZF_RING_2"/>
    <property type="match status" value="1"/>
</dbReference>
<evidence type="ECO:0000256" key="2">
    <source>
        <dbReference type="ARBA" id="ARBA00022771"/>
    </source>
</evidence>
<dbReference type="Gene3D" id="1.10.1170.10">
    <property type="entry name" value="Inhibitor Of Apoptosis Protein (2mihbC-IAP-1), Chain A"/>
    <property type="match status" value="2"/>
</dbReference>
<dbReference type="PROSITE" id="PS50143">
    <property type="entry name" value="BIR_REPEAT_2"/>
    <property type="match status" value="2"/>
</dbReference>
<evidence type="ECO:0000256" key="4">
    <source>
        <dbReference type="PROSITE-ProRule" id="PRU00175"/>
    </source>
</evidence>
<evidence type="ECO:0000256" key="3">
    <source>
        <dbReference type="ARBA" id="ARBA00022833"/>
    </source>
</evidence>
<comment type="similarity">
    <text evidence="1">Belongs to the IAP family.</text>
</comment>
<keyword evidence="6" id="KW-0812">Transmembrane</keyword>
<dbReference type="PANTHER" id="PTHR10044">
    <property type="entry name" value="INHIBITOR OF APOPTOSIS"/>
    <property type="match status" value="1"/>
</dbReference>
<keyword evidence="2 4" id="KW-0479">Metal-binding</keyword>
<feature type="region of interest" description="Disordered" evidence="5">
    <location>
        <begin position="188"/>
        <end position="260"/>
    </location>
</feature>
<name>A0ABY7EA29_MYAAR</name>
<dbReference type="InterPro" id="IPR001841">
    <property type="entry name" value="Znf_RING"/>
</dbReference>
<dbReference type="SMART" id="SM00238">
    <property type="entry name" value="BIR"/>
    <property type="match status" value="2"/>
</dbReference>
<dbReference type="Pfam" id="PF00653">
    <property type="entry name" value="BIR"/>
    <property type="match status" value="2"/>
</dbReference>
<keyword evidence="3" id="KW-0862">Zinc</keyword>
<keyword evidence="6" id="KW-1133">Transmembrane helix</keyword>
<protein>
    <submittedName>
        <fullName evidence="8">PIAP-like protein</fullName>
    </submittedName>
</protein>
<accession>A0ABY7EA29</accession>
<dbReference type="InterPro" id="IPR050784">
    <property type="entry name" value="IAP"/>
</dbReference>
<evidence type="ECO:0000259" key="7">
    <source>
        <dbReference type="PROSITE" id="PS50089"/>
    </source>
</evidence>
<evidence type="ECO:0000313" key="9">
    <source>
        <dbReference type="Proteomes" id="UP001164746"/>
    </source>
</evidence>
<keyword evidence="2 4" id="KW-0863">Zinc-finger</keyword>
<proteinExistence type="inferred from homology"/>
<evidence type="ECO:0000313" key="8">
    <source>
        <dbReference type="EMBL" id="WAR06853.1"/>
    </source>
</evidence>
<feature type="compositionally biased region" description="Polar residues" evidence="5">
    <location>
        <begin position="212"/>
        <end position="247"/>
    </location>
</feature>
<organism evidence="8 9">
    <name type="scientific">Mya arenaria</name>
    <name type="common">Soft-shell clam</name>
    <dbReference type="NCBI Taxonomy" id="6604"/>
    <lineage>
        <taxon>Eukaryota</taxon>
        <taxon>Metazoa</taxon>
        <taxon>Spiralia</taxon>
        <taxon>Lophotrochozoa</taxon>
        <taxon>Mollusca</taxon>
        <taxon>Bivalvia</taxon>
        <taxon>Autobranchia</taxon>
        <taxon>Heteroconchia</taxon>
        <taxon>Euheterodonta</taxon>
        <taxon>Imparidentia</taxon>
        <taxon>Neoheterodontei</taxon>
        <taxon>Myida</taxon>
        <taxon>Myoidea</taxon>
        <taxon>Myidae</taxon>
        <taxon>Mya</taxon>
    </lineage>
</organism>
<dbReference type="Gene3D" id="3.30.40.10">
    <property type="entry name" value="Zinc/RING finger domain, C3HC4 (zinc finger)"/>
    <property type="match status" value="1"/>
</dbReference>
<evidence type="ECO:0000256" key="6">
    <source>
        <dbReference type="SAM" id="Phobius"/>
    </source>
</evidence>
<keyword evidence="9" id="KW-1185">Reference proteome</keyword>
<dbReference type="EMBL" id="CP111017">
    <property type="protein sequence ID" value="WAR06853.1"/>
    <property type="molecule type" value="Genomic_DNA"/>
</dbReference>